<gene>
    <name evidence="2" type="ORF">AB6A40_011076</name>
</gene>
<proteinExistence type="predicted"/>
<organism evidence="2 3">
    <name type="scientific">Gnathostoma spinigerum</name>
    <dbReference type="NCBI Taxonomy" id="75299"/>
    <lineage>
        <taxon>Eukaryota</taxon>
        <taxon>Metazoa</taxon>
        <taxon>Ecdysozoa</taxon>
        <taxon>Nematoda</taxon>
        <taxon>Chromadorea</taxon>
        <taxon>Rhabditida</taxon>
        <taxon>Spirurina</taxon>
        <taxon>Gnathostomatomorpha</taxon>
        <taxon>Gnathostomatoidea</taxon>
        <taxon>Gnathostomatidae</taxon>
        <taxon>Gnathostoma</taxon>
    </lineage>
</organism>
<feature type="chain" id="PRO_5044860463" evidence="1">
    <location>
        <begin position="31"/>
        <end position="104"/>
    </location>
</feature>
<evidence type="ECO:0000313" key="3">
    <source>
        <dbReference type="Proteomes" id="UP001608902"/>
    </source>
</evidence>
<comment type="caution">
    <text evidence="2">The sequence shown here is derived from an EMBL/GenBank/DDBJ whole genome shotgun (WGS) entry which is preliminary data.</text>
</comment>
<keyword evidence="1" id="KW-0732">Signal</keyword>
<dbReference type="EMBL" id="JBGFUD010016991">
    <property type="protein sequence ID" value="MFH4984367.1"/>
    <property type="molecule type" value="Genomic_DNA"/>
</dbReference>
<evidence type="ECO:0000256" key="1">
    <source>
        <dbReference type="SAM" id="SignalP"/>
    </source>
</evidence>
<evidence type="ECO:0000313" key="2">
    <source>
        <dbReference type="EMBL" id="MFH4984367.1"/>
    </source>
</evidence>
<sequence>MATSEGFAFSVKVFFGIQMLLLVMDFRTSTSPYYEPWISSPNISPLQKYGSSNLLIDSCPLLDEEICTADEQPSGNVSADEVLVLSSLTPTGTDKSSRITTTST</sequence>
<feature type="signal peptide" evidence="1">
    <location>
        <begin position="1"/>
        <end position="30"/>
    </location>
</feature>
<name>A0ABD6F3W4_9BILA</name>
<protein>
    <submittedName>
        <fullName evidence="2">Uncharacterized protein</fullName>
    </submittedName>
</protein>
<keyword evidence="3" id="KW-1185">Reference proteome</keyword>
<dbReference type="Proteomes" id="UP001608902">
    <property type="component" value="Unassembled WGS sequence"/>
</dbReference>
<dbReference type="AlphaFoldDB" id="A0ABD6F3W4"/>
<reference evidence="2 3" key="1">
    <citation type="submission" date="2024-08" db="EMBL/GenBank/DDBJ databases">
        <title>Gnathostoma spinigerum genome.</title>
        <authorList>
            <person name="Gonzalez-Bertolin B."/>
            <person name="Monzon S."/>
            <person name="Zaballos A."/>
            <person name="Jimenez P."/>
            <person name="Dekumyoy P."/>
            <person name="Varona S."/>
            <person name="Cuesta I."/>
            <person name="Sumanam S."/>
            <person name="Adisakwattana P."/>
            <person name="Gasser R.B."/>
            <person name="Hernandez-Gonzalez A."/>
            <person name="Young N.D."/>
            <person name="Perteguer M.J."/>
        </authorList>
    </citation>
    <scope>NUCLEOTIDE SEQUENCE [LARGE SCALE GENOMIC DNA]</scope>
    <source>
        <strain evidence="2">AL3</strain>
        <tissue evidence="2">Liver</tissue>
    </source>
</reference>
<accession>A0ABD6F3W4</accession>